<dbReference type="OrthoDB" id="683655at2759"/>
<reference evidence="1" key="1">
    <citation type="submission" date="2018-08" db="EMBL/GenBank/DDBJ databases">
        <authorList>
            <person name="Rossello M."/>
        </authorList>
    </citation>
    <scope>NUCLEOTIDE SEQUENCE [LARGE SCALE GENOMIC DNA]</scope>
    <source>
        <strain evidence="1">cv. Chinese Spring</strain>
    </source>
</reference>
<organism evidence="1">
    <name type="scientific">Triticum aestivum</name>
    <name type="common">Wheat</name>
    <dbReference type="NCBI Taxonomy" id="4565"/>
    <lineage>
        <taxon>Eukaryota</taxon>
        <taxon>Viridiplantae</taxon>
        <taxon>Streptophyta</taxon>
        <taxon>Embryophyta</taxon>
        <taxon>Tracheophyta</taxon>
        <taxon>Spermatophyta</taxon>
        <taxon>Magnoliopsida</taxon>
        <taxon>Liliopsida</taxon>
        <taxon>Poales</taxon>
        <taxon>Poaceae</taxon>
        <taxon>BOP clade</taxon>
        <taxon>Pooideae</taxon>
        <taxon>Triticodae</taxon>
        <taxon>Triticeae</taxon>
        <taxon>Triticinae</taxon>
        <taxon>Triticum</taxon>
    </lineage>
</organism>
<dbReference type="Proteomes" id="UP000019116">
    <property type="component" value="Chromosome 6A"/>
</dbReference>
<dbReference type="PaxDb" id="4565-Traes_6AS_B9DFFE5A6.1"/>
<keyword evidence="2" id="KW-1185">Reference proteome</keyword>
<protein>
    <recommendedName>
        <fullName evidence="3">F-box associated domain-containing protein</fullName>
    </recommendedName>
</protein>
<evidence type="ECO:0000313" key="2">
    <source>
        <dbReference type="Proteomes" id="UP000019116"/>
    </source>
</evidence>
<evidence type="ECO:0008006" key="3">
    <source>
        <dbReference type="Google" id="ProtNLM"/>
    </source>
</evidence>
<sequence length="185" mass="20531">MQEGLADTHRYDPKYIPYVQPRRGTLVGDAVYFTVRLGNAIVEYDLGKDRLNMIDPPPAARDVCYISLMAMDDSSLGFACIKGSSLCTWSRKVDTAEAAEWVQYRVIELEKTIPVANPDDKRFVVGFAEGAGVIFVSSGVGLFTIKLNSGQVKKVDESEVSFSVLPYMSFYTPDRGRLLSLARTQ</sequence>
<name>A0A3B6NJF2_WHEAT</name>
<evidence type="ECO:0000313" key="1">
    <source>
        <dbReference type="EnsemblPlants" id="TraesCS6A02G010500.1"/>
    </source>
</evidence>
<accession>A0A3B6NJF2</accession>
<dbReference type="EnsemblPlants" id="TraesCS6A02G010500.1">
    <property type="protein sequence ID" value="TraesCS6A02G010500.1"/>
    <property type="gene ID" value="TraesCS6A02G010500"/>
</dbReference>
<dbReference type="PANTHER" id="PTHR33186">
    <property type="entry name" value="OS10G0136150 PROTEIN-RELATED"/>
    <property type="match status" value="1"/>
</dbReference>
<dbReference type="OMA" id="LNMIDPP"/>
<dbReference type="Gramene" id="TraesCS6A02G010500.1">
    <property type="protein sequence ID" value="TraesCS6A02G010500.1"/>
    <property type="gene ID" value="TraesCS6A02G010500"/>
</dbReference>
<dbReference type="Gramene" id="TraesCS6A03G0022100.1">
    <property type="protein sequence ID" value="TraesCS6A03G0022100.1.CDS"/>
    <property type="gene ID" value="TraesCS6A03G0022100"/>
</dbReference>
<dbReference type="Gramene" id="TraesROB_scaffold_076424_01G000100.1">
    <property type="protein sequence ID" value="TraesROB_scaffold_076424_01G000100.1"/>
    <property type="gene ID" value="TraesROB_scaffold_076424_01G000100"/>
</dbReference>
<dbReference type="PANTHER" id="PTHR33186:SF28">
    <property type="entry name" value="F-BOX DOMAIN-CONTAINING PROTEIN"/>
    <property type="match status" value="1"/>
</dbReference>
<reference evidence="1" key="2">
    <citation type="submission" date="2018-10" db="UniProtKB">
        <authorList>
            <consortium name="EnsemblPlants"/>
        </authorList>
    </citation>
    <scope>IDENTIFICATION</scope>
</reference>
<proteinExistence type="predicted"/>
<dbReference type="AlphaFoldDB" id="A0A3B6NJF2"/>